<dbReference type="InterPro" id="IPR045351">
    <property type="entry name" value="DUF6531"/>
</dbReference>
<feature type="chain" id="PRO_5020239305" evidence="3">
    <location>
        <begin position="30"/>
        <end position="2166"/>
    </location>
</feature>
<reference evidence="5 6" key="1">
    <citation type="submission" date="2019-03" db="EMBL/GenBank/DDBJ databases">
        <title>Genomic Encyclopedia of Type Strains, Phase IV (KMG-IV): sequencing the most valuable type-strain genomes for metagenomic binning, comparative biology and taxonomic classification.</title>
        <authorList>
            <person name="Goeker M."/>
        </authorList>
    </citation>
    <scope>NUCLEOTIDE SEQUENCE [LARGE SCALE GENOMIC DNA]</scope>
    <source>
        <strain evidence="5 6">DSM 24830</strain>
    </source>
</reference>
<dbReference type="Gene3D" id="3.10.350.10">
    <property type="entry name" value="LysM domain"/>
    <property type="match status" value="2"/>
</dbReference>
<dbReference type="SUPFAM" id="SSF69304">
    <property type="entry name" value="Tricorn protease N-terminal domain"/>
    <property type="match status" value="1"/>
</dbReference>
<dbReference type="SMART" id="SM00257">
    <property type="entry name" value="LysM"/>
    <property type="match status" value="2"/>
</dbReference>
<dbReference type="InterPro" id="IPR006530">
    <property type="entry name" value="YD"/>
</dbReference>
<keyword evidence="3" id="KW-0732">Signal</keyword>
<evidence type="ECO:0000256" key="2">
    <source>
        <dbReference type="SAM" id="MobiDB-lite"/>
    </source>
</evidence>
<dbReference type="Pfam" id="PF25023">
    <property type="entry name" value="TEN_YD-shell"/>
    <property type="match status" value="2"/>
</dbReference>
<dbReference type="NCBIfam" id="TIGR03696">
    <property type="entry name" value="Rhs_assc_core"/>
    <property type="match status" value="1"/>
</dbReference>
<organism evidence="5 6">
    <name type="scientific">Cocleimonas flava</name>
    <dbReference type="NCBI Taxonomy" id="634765"/>
    <lineage>
        <taxon>Bacteria</taxon>
        <taxon>Pseudomonadati</taxon>
        <taxon>Pseudomonadota</taxon>
        <taxon>Gammaproteobacteria</taxon>
        <taxon>Thiotrichales</taxon>
        <taxon>Thiotrichaceae</taxon>
        <taxon>Cocleimonas</taxon>
    </lineage>
</organism>
<dbReference type="PANTHER" id="PTHR32305:SF15">
    <property type="entry name" value="PROTEIN RHSA-RELATED"/>
    <property type="match status" value="1"/>
</dbReference>
<feature type="domain" description="LysM" evidence="4">
    <location>
        <begin position="1428"/>
        <end position="1472"/>
    </location>
</feature>
<dbReference type="OrthoDB" id="5624979at2"/>
<dbReference type="EMBL" id="SMFQ01000003">
    <property type="protein sequence ID" value="TCJ86784.1"/>
    <property type="molecule type" value="Genomic_DNA"/>
</dbReference>
<dbReference type="NCBIfam" id="TIGR01643">
    <property type="entry name" value="YD_repeat_2x"/>
    <property type="match status" value="5"/>
</dbReference>
<keyword evidence="1" id="KW-0677">Repeat</keyword>
<dbReference type="InterPro" id="IPR022385">
    <property type="entry name" value="Rhs_assc_core"/>
</dbReference>
<proteinExistence type="predicted"/>
<dbReference type="Gene3D" id="2.180.10.10">
    <property type="entry name" value="RHS repeat-associated core"/>
    <property type="match status" value="4"/>
</dbReference>
<dbReference type="PANTHER" id="PTHR32305">
    <property type="match status" value="1"/>
</dbReference>
<feature type="region of interest" description="Disordered" evidence="2">
    <location>
        <begin position="40"/>
        <end position="75"/>
    </location>
</feature>
<evidence type="ECO:0000256" key="3">
    <source>
        <dbReference type="SAM" id="SignalP"/>
    </source>
</evidence>
<dbReference type="InterPro" id="IPR031325">
    <property type="entry name" value="RHS_repeat"/>
</dbReference>
<dbReference type="InterPro" id="IPR036779">
    <property type="entry name" value="LysM_dom_sf"/>
</dbReference>
<feature type="signal peptide" evidence="3">
    <location>
        <begin position="1"/>
        <end position="29"/>
    </location>
</feature>
<name>A0A4R1F2P8_9GAMM</name>
<dbReference type="InterPro" id="IPR018392">
    <property type="entry name" value="LysM"/>
</dbReference>
<sequence>MDFKKSLKHLKITLFCLSFFFLIPIQSFAASCPLGSGQSSSSSGSPFSGENPCLQQSPASAPPSNNPSATNGNPISIITGNKYQNEIDYQPANGIASLLFRRHYNSLNISTDTGIGLGWSHSFDVQMKYSDDQKTIQINQSDGRRIIFTLDPKAKVYRAVSPSDGTVGRVGKWPTWILQDGRQIIFNSNFPTKIVYPGNHSYTLKYTGKAQNKKLSQVTDAKGRTLLFNYSEGSSALANFYEDASNELELAGHLQSITLPDGGVISYSYDSDHNLSKATYPDGTSRIYHYEDIGFPNHLTGITNRSGVRYATWAYTDEGRANLSTHADGAEKVTLEYRIPEVMGEIGTTISTNSLGQKNTYTWRFHDSISQFLLLSSEGPGCVTCPPTNKIYTYNDRYQIATSTDTKSGDIIVYDYDALGRTTKIVKKLKDSTETLIARYEYDGNLSRPTLIARPSVNSNGEHVTKVTYNEQQLPVSLTETGFSPLPDGSFETIERTTNLQYSQGNLTLIDGPRNDVQDLTKLSYDEQNRIQSLSQADGQIINVLGYDVNGRPTKIQQSSQSPLFISYNPQGKISEIKQRQRSIQYTYDIEGRLTKLTSADGDVSTLKYDDADRLSSISDHKGRKIKQLHDSESRRTLTQLIGSNGDVLNSISYLYDAQRRLAKTQIKTLDDESEIDYQYDDKGQLVHVSKNNKSIDLNYNDLGQLLSVTQPGDVATQYSYDNKGQNTALTDPRDNKTQVMKDDFGRTVQHISPDTGTNLYSYDASGNRIQRTDADGNITTYQWNAANQIISNENTDGITTFTYDVNTGKLASTSNKYTTESFDYNNEGHLITHTRKIDTESFTTSYEYNEQDKLYKKHLPDGQTLRYHYYAQGDLGNENNHQTGKLRAITRESLFGMKQENIVSEIDHDSTDGKSSYLSHNGLQTQYTYREDGQLQGIQIANTLKLQYTYDPKGNITGIDENGTLQSYDYDQGRLSYADTLTGLYKFSYDKVGNRTHRVHLDDGTVKADSYEYPEETKGNRLLSKNKTQGQLTISKNISTKGQYKKVGHRLNEKNEEHDNSKLHKANTSENTKINTIASKAENRKLITLAEKYSKKFQDVKIKIPDLQISTEDNTKAKSKTNSKQPKNTQRISTIKKDFPQGLQKLFNGDSNTIKYNKSGSPETSDFFSYEYNANQRPVKVFKLVQDNDTNNHELLAEYQYNSFGERIKKVSYSGGKQSKTTYYLYDGHTLTTEIEKVPVSGGVTFNQFIYLNKQPIAKLENKQLYAIHSDLLGTPKAASNDQKQTVWKASYTPFGKATVTNNTIAINLRLPGQYEDQETGTHYNYLRDYDPETGRYITSDPIGLKGGINTYAYVKNNPLELSDRLGLAPNDSRLDYLRDSLKPSTNSCSSINTSPLSALNQTTANQCSNTANIQVTDNNQAPDITTVYTIASGDTLANIAIAHGTSTDRLQILNDIENINQIRAGDTLLIPLEGDTAQFHPSYTVVCGDTLSELAEQFGIPLEDLIKLNEDFIDDIDLIYIGQEIIVTDTDTSEPVPTVVDPPPVDKCEGATPPDYVAEAQADGIIFDDLYHDGLLFGEERLVDRITNLSVGSNIELITRDSFSIDLNLSDFLDVNTSDKLKDRIKKIGNSNLGKAGGLVTSALGLTIPDNYQTQSAIKTKVTKREDGKYEISTYTLDKNGISWETSISKWLGLSEQSTEKIQGYVDNLPDWVPLPESIFDDNGKIKPDAAQLYAQIRDMDYSGVQKTYIADDADLAINVVNYFRAMDNTPLNDWDMEGGYGNLGLPKLSEPVSNHDGRDGDSGIGFSECLDQLQVSTRTIENGYENRADGHGSIFWANMVGYEGRIENSGHTVREQTPDGYTETDIETYKYSNRARTRVGTEKDIWDATYDSTEIKRTYIGDELVNIEIKIHNKSTGADVHIQNGQNFNKEIVISLDPRKITNTPYRNPLITQENLITDHSLDFLSGAKWRNREELSDSEKAQYAVDMANELFEIQRNGKIPTPPGTEKLYGSTALNDEISIALDSHSSIKDSPTPKLDNLTNYLSAVYGADAINSVNVTQEQNNSKDAEIWEYSPFNRGKTEDLGDQIGGKIGDVIKKAGSNINRFTPASAVWGAVSNSMTENTFIETYTSENIEVVDDPSRVHIYAPPYPEPGDDDTTLAP</sequence>
<accession>A0A4R1F2P8</accession>
<dbReference type="Pfam" id="PF20148">
    <property type="entry name" value="DUF6531"/>
    <property type="match status" value="1"/>
</dbReference>
<dbReference type="InterPro" id="IPR056823">
    <property type="entry name" value="TEN-like_YD-shell"/>
</dbReference>
<evidence type="ECO:0000313" key="5">
    <source>
        <dbReference type="EMBL" id="TCJ86784.1"/>
    </source>
</evidence>
<feature type="domain" description="LysM" evidence="4">
    <location>
        <begin position="1483"/>
        <end position="1529"/>
    </location>
</feature>
<evidence type="ECO:0000259" key="4">
    <source>
        <dbReference type="PROSITE" id="PS51782"/>
    </source>
</evidence>
<dbReference type="CDD" id="cd00118">
    <property type="entry name" value="LysM"/>
    <property type="match status" value="2"/>
</dbReference>
<dbReference type="SUPFAM" id="SSF54106">
    <property type="entry name" value="LysM domain"/>
    <property type="match status" value="2"/>
</dbReference>
<feature type="compositionally biased region" description="Low complexity" evidence="2">
    <location>
        <begin position="40"/>
        <end position="49"/>
    </location>
</feature>
<comment type="caution">
    <text evidence="5">The sequence shown here is derived from an EMBL/GenBank/DDBJ whole genome shotgun (WGS) entry which is preliminary data.</text>
</comment>
<dbReference type="Pfam" id="PF05593">
    <property type="entry name" value="RHS_repeat"/>
    <property type="match status" value="2"/>
</dbReference>
<protein>
    <submittedName>
        <fullName evidence="5">RHS repeat-associated protein</fullName>
    </submittedName>
</protein>
<keyword evidence="6" id="KW-1185">Reference proteome</keyword>
<dbReference type="PROSITE" id="PS51257">
    <property type="entry name" value="PROKAR_LIPOPROTEIN"/>
    <property type="match status" value="1"/>
</dbReference>
<evidence type="ECO:0000313" key="6">
    <source>
        <dbReference type="Proteomes" id="UP000294887"/>
    </source>
</evidence>
<dbReference type="InterPro" id="IPR050708">
    <property type="entry name" value="T6SS_VgrG/RHS"/>
</dbReference>
<gene>
    <name evidence="5" type="ORF">EV695_1282</name>
</gene>
<dbReference type="Proteomes" id="UP000294887">
    <property type="component" value="Unassembled WGS sequence"/>
</dbReference>
<evidence type="ECO:0000256" key="1">
    <source>
        <dbReference type="ARBA" id="ARBA00022737"/>
    </source>
</evidence>
<dbReference type="Pfam" id="PF01476">
    <property type="entry name" value="LysM"/>
    <property type="match status" value="2"/>
</dbReference>
<dbReference type="PROSITE" id="PS51782">
    <property type="entry name" value="LYSM"/>
    <property type="match status" value="2"/>
</dbReference>